<name>A0ABR9CU00_9HYPH</name>
<comment type="caution">
    <text evidence="6">The sequence shown here is derived from an EMBL/GenBank/DDBJ whole genome shotgun (WGS) entry which is preliminary data.</text>
</comment>
<dbReference type="SUPFAM" id="SSF81296">
    <property type="entry name" value="E set domains"/>
    <property type="match status" value="1"/>
</dbReference>
<keyword evidence="3" id="KW-0378">Hydrolase</keyword>
<evidence type="ECO:0000256" key="4">
    <source>
        <dbReference type="ARBA" id="ARBA00024201"/>
    </source>
</evidence>
<reference evidence="6 7" key="2">
    <citation type="journal article" date="2021" name="Int. J. Syst. Evol. Microbiol.">
        <title>Roseibium litorale sp. nov., isolated from a tidal flat sediment and proposal for the reclassification of Labrenzia polysiphoniae as Roseibium polysiphoniae comb. nov.</title>
        <authorList>
            <person name="Liu Y."/>
            <person name="Pei T."/>
            <person name="Du J."/>
            <person name="Chao M."/>
            <person name="Deng M.R."/>
            <person name="Zhu H."/>
        </authorList>
    </citation>
    <scope>NUCLEOTIDE SEQUENCE [LARGE SCALE GENOMIC DNA]</scope>
    <source>
        <strain evidence="6 7">4C16A</strain>
    </source>
</reference>
<dbReference type="EMBL" id="JACYXI010000017">
    <property type="protein sequence ID" value="MBD8893890.1"/>
    <property type="molecule type" value="Genomic_DNA"/>
</dbReference>
<feature type="domain" description="Rhodanese" evidence="5">
    <location>
        <begin position="343"/>
        <end position="433"/>
    </location>
</feature>
<dbReference type="InterPro" id="IPR001763">
    <property type="entry name" value="Rhodanese-like_dom"/>
</dbReference>
<dbReference type="InterPro" id="IPR013783">
    <property type="entry name" value="Ig-like_fold"/>
</dbReference>
<dbReference type="PANTHER" id="PTHR48098:SF3">
    <property type="entry name" value="IRON(III) ENTEROBACTIN ESTERASE"/>
    <property type="match status" value="1"/>
</dbReference>
<evidence type="ECO:0000256" key="2">
    <source>
        <dbReference type="ARBA" id="ARBA00022490"/>
    </source>
</evidence>
<gene>
    <name evidence="6" type="ORF">IG616_20275</name>
</gene>
<organism evidence="6 7">
    <name type="scientific">Roseibium litorale</name>
    <dbReference type="NCBI Taxonomy" id="2803841"/>
    <lineage>
        <taxon>Bacteria</taxon>
        <taxon>Pseudomonadati</taxon>
        <taxon>Pseudomonadota</taxon>
        <taxon>Alphaproteobacteria</taxon>
        <taxon>Hyphomicrobiales</taxon>
        <taxon>Stappiaceae</taxon>
        <taxon>Roseibium</taxon>
    </lineage>
</organism>
<dbReference type="SUPFAM" id="SSF53474">
    <property type="entry name" value="alpha/beta-Hydrolases"/>
    <property type="match status" value="1"/>
</dbReference>
<dbReference type="RefSeq" id="WP_192150306.1">
    <property type="nucleotide sequence ID" value="NZ_JACYXI010000017.1"/>
</dbReference>
<dbReference type="Pfam" id="PF00756">
    <property type="entry name" value="Esterase"/>
    <property type="match status" value="1"/>
</dbReference>
<dbReference type="InterPro" id="IPR050583">
    <property type="entry name" value="Mycobacterial_A85_antigen"/>
</dbReference>
<sequence>MPEITSLADGQENVVWNARIPDGGQASRLPLHVKAGTYLAGKLIDPAAGATLDLIDAEGRHLRRLASEKTGQLAFYLLVPEGAAYLAAMGPSSGLAIEISRNLVPDQPRQESNSSSFLSPRMAALSQTLAEGGSTTTFWEEAARSGTPLVEQGKDGEPVITFLYRGAADGVRILGAPSSDHDPMMRLGQSDVWYRSYSVPPDTRLSYRLAPDVPAVPGSFWERRVAILATAQEDPLNRHPWPEDGIDVYARKSKLELPEAPAQPYVAERQDVAKGTLEEFTFTSLTLENSRKITLYRPADFDPADPLTLLLVTFDGKAYQTDIPVPVILDNMQADRALPQTAAILISNPDMETRSRELPGNPEFARVVAQEILPEALSRLGLTASPERTVLAGSSFGGIASTRTALAYPEVFGNVISLSGSYWWSPAGTPVTDQEYTARQVADAPRAPVRVFLTAGLFESGQKSSPDILSTNRHLRTVMKAKGYDVRLREYAASHDYLYWRGALSDGLEALFPDHGTHD</sequence>
<proteinExistence type="inferred from homology"/>
<dbReference type="PANTHER" id="PTHR48098">
    <property type="entry name" value="ENTEROCHELIN ESTERASE-RELATED"/>
    <property type="match status" value="1"/>
</dbReference>
<dbReference type="Gene3D" id="3.40.50.1820">
    <property type="entry name" value="alpha/beta hydrolase"/>
    <property type="match status" value="1"/>
</dbReference>
<dbReference type="InterPro" id="IPR000801">
    <property type="entry name" value="Esterase-like"/>
</dbReference>
<dbReference type="InterPro" id="IPR021764">
    <property type="entry name" value="Enterochelin_esterase_N"/>
</dbReference>
<dbReference type="InterPro" id="IPR029058">
    <property type="entry name" value="AB_hydrolase_fold"/>
</dbReference>
<keyword evidence="7" id="KW-1185">Reference proteome</keyword>
<dbReference type="PROSITE" id="PS50206">
    <property type="entry name" value="RHODANESE_3"/>
    <property type="match status" value="1"/>
</dbReference>
<dbReference type="Proteomes" id="UP000632063">
    <property type="component" value="Unassembled WGS sequence"/>
</dbReference>
<comment type="similarity">
    <text evidence="4">Belongs to the Fes family.</text>
</comment>
<accession>A0ABR9CU00</accession>
<evidence type="ECO:0000313" key="7">
    <source>
        <dbReference type="Proteomes" id="UP000632063"/>
    </source>
</evidence>
<comment type="subcellular location">
    <subcellularLocation>
        <location evidence="1">Cytoplasm</location>
    </subcellularLocation>
</comment>
<evidence type="ECO:0000313" key="6">
    <source>
        <dbReference type="EMBL" id="MBD8893890.1"/>
    </source>
</evidence>
<dbReference type="Pfam" id="PF11806">
    <property type="entry name" value="Enterochelin_N"/>
    <property type="match status" value="1"/>
</dbReference>
<evidence type="ECO:0000256" key="1">
    <source>
        <dbReference type="ARBA" id="ARBA00004496"/>
    </source>
</evidence>
<evidence type="ECO:0000259" key="5">
    <source>
        <dbReference type="PROSITE" id="PS50206"/>
    </source>
</evidence>
<dbReference type="Gene3D" id="2.60.40.10">
    <property type="entry name" value="Immunoglobulins"/>
    <property type="match status" value="1"/>
</dbReference>
<reference evidence="7" key="1">
    <citation type="submission" date="2020-09" db="EMBL/GenBank/DDBJ databases">
        <title>The genome sequence of strain Labrenzia suaedae 4C16A.</title>
        <authorList>
            <person name="Liu Y."/>
        </authorList>
    </citation>
    <scope>NUCLEOTIDE SEQUENCE [LARGE SCALE GENOMIC DNA]</scope>
    <source>
        <strain evidence="7">4C16A</strain>
    </source>
</reference>
<keyword evidence="2" id="KW-0963">Cytoplasm</keyword>
<dbReference type="InterPro" id="IPR014756">
    <property type="entry name" value="Ig_E-set"/>
</dbReference>
<evidence type="ECO:0000256" key="3">
    <source>
        <dbReference type="ARBA" id="ARBA00022801"/>
    </source>
</evidence>
<protein>
    <submittedName>
        <fullName evidence="6">DUF3327 domain-containing protein</fullName>
    </submittedName>
</protein>